<dbReference type="PROSITE" id="PS51257">
    <property type="entry name" value="PROKAR_LIPOPROTEIN"/>
    <property type="match status" value="1"/>
</dbReference>
<feature type="signal peptide" evidence="1">
    <location>
        <begin position="1"/>
        <end position="21"/>
    </location>
</feature>
<dbReference type="EMBL" id="JAUHJS010000012">
    <property type="protein sequence ID" value="MDN4167091.1"/>
    <property type="molecule type" value="Genomic_DNA"/>
</dbReference>
<feature type="chain" id="PRO_5045133726" description="Toxin-antitoxin system YwqK family antitoxin" evidence="1">
    <location>
        <begin position="22"/>
        <end position="206"/>
    </location>
</feature>
<reference evidence="2" key="1">
    <citation type="submission" date="2023-06" db="EMBL/GenBank/DDBJ databases">
        <title>Cytophagales bacterium Strain LB-30, isolated from soil.</title>
        <authorList>
            <person name="Liu B."/>
        </authorList>
    </citation>
    <scope>NUCLEOTIDE SEQUENCE</scope>
    <source>
        <strain evidence="2">LB-30</strain>
    </source>
</reference>
<evidence type="ECO:0008006" key="4">
    <source>
        <dbReference type="Google" id="ProtNLM"/>
    </source>
</evidence>
<keyword evidence="3" id="KW-1185">Reference proteome</keyword>
<evidence type="ECO:0000256" key="1">
    <source>
        <dbReference type="SAM" id="SignalP"/>
    </source>
</evidence>
<sequence length="206" mass="23289">MPTFLKSLFCLLLVVSMIACASSTQQLIDSANNSPIILKTDSGTASFRIMPINAKPRVTPDSEYHWYHGGAVHVNKGGFSGRLLHGPCSFFDLEGRLMMQGEYEIGRKSGEWVSWHPNGEKKSVEKWKKGQLVGTLMVWDEQGELLRQQEYKAGLLHGESLEKKGMTWDTLYYKKGLLKEPDTKRLMPFGKRKEANQVQDSVHVSE</sequence>
<evidence type="ECO:0000313" key="2">
    <source>
        <dbReference type="EMBL" id="MDN4167091.1"/>
    </source>
</evidence>
<name>A0ABT8FAT6_9BACT</name>
<dbReference type="RefSeq" id="WP_320005628.1">
    <property type="nucleotide sequence ID" value="NZ_JAUHJS010000012.1"/>
</dbReference>
<evidence type="ECO:0000313" key="3">
    <source>
        <dbReference type="Proteomes" id="UP001168552"/>
    </source>
</evidence>
<protein>
    <recommendedName>
        <fullName evidence="4">Toxin-antitoxin system YwqK family antitoxin</fullName>
    </recommendedName>
</protein>
<proteinExistence type="predicted"/>
<accession>A0ABT8FAT6</accession>
<gene>
    <name evidence="2" type="ORF">QWY31_16390</name>
</gene>
<dbReference type="Gene3D" id="2.20.110.10">
    <property type="entry name" value="Histone H3 K4-specific methyltransferase SET7/9 N-terminal domain"/>
    <property type="match status" value="1"/>
</dbReference>
<dbReference type="Proteomes" id="UP001168552">
    <property type="component" value="Unassembled WGS sequence"/>
</dbReference>
<organism evidence="2 3">
    <name type="scientific">Shiella aurantiaca</name>
    <dbReference type="NCBI Taxonomy" id="3058365"/>
    <lineage>
        <taxon>Bacteria</taxon>
        <taxon>Pseudomonadati</taxon>
        <taxon>Bacteroidota</taxon>
        <taxon>Cytophagia</taxon>
        <taxon>Cytophagales</taxon>
        <taxon>Shiellaceae</taxon>
        <taxon>Shiella</taxon>
    </lineage>
</organism>
<keyword evidence="1" id="KW-0732">Signal</keyword>
<comment type="caution">
    <text evidence="2">The sequence shown here is derived from an EMBL/GenBank/DDBJ whole genome shotgun (WGS) entry which is preliminary data.</text>
</comment>
<dbReference type="SUPFAM" id="SSF82185">
    <property type="entry name" value="Histone H3 K4-specific methyltransferase SET7/9 N-terminal domain"/>
    <property type="match status" value="1"/>
</dbReference>